<evidence type="ECO:0000256" key="3">
    <source>
        <dbReference type="SAM" id="Phobius"/>
    </source>
</evidence>
<feature type="region of interest" description="Disordered" evidence="2">
    <location>
        <begin position="1"/>
        <end position="25"/>
    </location>
</feature>
<accession>A0A2C9LET2</accession>
<name>A0A2C9LET2_BIOGL</name>
<dbReference type="AlphaFoldDB" id="A0A2C9LET2"/>
<dbReference type="VEuPathDB" id="VectorBase:BGLB030387"/>
<dbReference type="VEuPathDB" id="VectorBase:BGLAX_035059"/>
<feature type="transmembrane region" description="Helical" evidence="3">
    <location>
        <begin position="72"/>
        <end position="93"/>
    </location>
</feature>
<sequence>MSLEEQRKYDLVNKGNGEKGSVKGIQSVALKSRQEKEIREKPTFPDLEELDEDEVDVSCGIWIFRTNLFGKYFSNLFVFATLVGLATLFTTMVDRIVPVQLKSLEKQFNIDNAKAGLLTSASKFGLMSTILIAGHFTKKSNIPMIIGLSGVLQGFILMVPAILQLVDPYELELM</sequence>
<feature type="compositionally biased region" description="Basic and acidic residues" evidence="2">
    <location>
        <begin position="1"/>
        <end position="21"/>
    </location>
</feature>
<proteinExistence type="predicted"/>
<evidence type="ECO:0000256" key="2">
    <source>
        <dbReference type="SAM" id="MobiDB-lite"/>
    </source>
</evidence>
<gene>
    <name evidence="4" type="primary">106062158</name>
</gene>
<evidence type="ECO:0000256" key="1">
    <source>
        <dbReference type="ARBA" id="ARBA00023157"/>
    </source>
</evidence>
<evidence type="ECO:0008006" key="6">
    <source>
        <dbReference type="Google" id="ProtNLM"/>
    </source>
</evidence>
<organism evidence="4 5">
    <name type="scientific">Biomphalaria glabrata</name>
    <name type="common">Bloodfluke planorb</name>
    <name type="synonym">Freshwater snail</name>
    <dbReference type="NCBI Taxonomy" id="6526"/>
    <lineage>
        <taxon>Eukaryota</taxon>
        <taxon>Metazoa</taxon>
        <taxon>Spiralia</taxon>
        <taxon>Lophotrochozoa</taxon>
        <taxon>Mollusca</taxon>
        <taxon>Gastropoda</taxon>
        <taxon>Heterobranchia</taxon>
        <taxon>Euthyneura</taxon>
        <taxon>Panpulmonata</taxon>
        <taxon>Hygrophila</taxon>
        <taxon>Lymnaeoidea</taxon>
        <taxon>Planorbidae</taxon>
        <taxon>Biomphalaria</taxon>
    </lineage>
</organism>
<dbReference type="KEGG" id="bgt:106062158"/>
<dbReference type="InterPro" id="IPR036259">
    <property type="entry name" value="MFS_trans_sf"/>
</dbReference>
<keyword evidence="3" id="KW-0472">Membrane</keyword>
<keyword evidence="3" id="KW-0812">Transmembrane</keyword>
<dbReference type="EnsemblMetazoa" id="BGLB030387-RA">
    <property type="protein sequence ID" value="BGLB030387-PA"/>
    <property type="gene ID" value="BGLB030387"/>
</dbReference>
<dbReference type="InterPro" id="IPR004156">
    <property type="entry name" value="OATP"/>
</dbReference>
<keyword evidence="1" id="KW-1015">Disulfide bond</keyword>
<evidence type="ECO:0000313" key="5">
    <source>
        <dbReference type="Proteomes" id="UP000076420"/>
    </source>
</evidence>
<dbReference type="GO" id="GO:0016020">
    <property type="term" value="C:membrane"/>
    <property type="evidence" value="ECO:0007669"/>
    <property type="project" value="InterPro"/>
</dbReference>
<dbReference type="Proteomes" id="UP000076420">
    <property type="component" value="Unassembled WGS sequence"/>
</dbReference>
<keyword evidence="3" id="KW-1133">Transmembrane helix</keyword>
<evidence type="ECO:0000313" key="4">
    <source>
        <dbReference type="EnsemblMetazoa" id="BGLB030387-PA"/>
    </source>
</evidence>
<feature type="transmembrane region" description="Helical" evidence="3">
    <location>
        <begin position="145"/>
        <end position="166"/>
    </location>
</feature>
<reference evidence="4" key="1">
    <citation type="submission" date="2020-05" db="UniProtKB">
        <authorList>
            <consortium name="EnsemblMetazoa"/>
        </authorList>
    </citation>
    <scope>IDENTIFICATION</scope>
    <source>
        <strain evidence="4">BB02</strain>
    </source>
</reference>
<feature type="transmembrane region" description="Helical" evidence="3">
    <location>
        <begin position="113"/>
        <end position="133"/>
    </location>
</feature>
<dbReference type="GO" id="GO:0055085">
    <property type="term" value="P:transmembrane transport"/>
    <property type="evidence" value="ECO:0007669"/>
    <property type="project" value="InterPro"/>
</dbReference>
<dbReference type="SUPFAM" id="SSF103473">
    <property type="entry name" value="MFS general substrate transporter"/>
    <property type="match status" value="1"/>
</dbReference>
<protein>
    <recommendedName>
        <fullName evidence="6">Major facilitator superfamily (MFS) profile domain-containing protein</fullName>
    </recommendedName>
</protein>
<dbReference type="Pfam" id="PF03137">
    <property type="entry name" value="OATP"/>
    <property type="match status" value="1"/>
</dbReference>